<accession>A0ABP9BCN8</accession>
<name>A0ABP9BCN8_9MICC</name>
<proteinExistence type="predicted"/>
<comment type="caution">
    <text evidence="1">The sequence shown here is derived from an EMBL/GenBank/DDBJ whole genome shotgun (WGS) entry which is preliminary data.</text>
</comment>
<gene>
    <name evidence="1" type="ORF">GCM10023352_08520</name>
</gene>
<dbReference type="Pfam" id="PF11343">
    <property type="entry name" value="DUF3145"/>
    <property type="match status" value="1"/>
</dbReference>
<dbReference type="RefSeq" id="WP_345445026.1">
    <property type="nucleotide sequence ID" value="NZ_BAABKP010000001.1"/>
</dbReference>
<keyword evidence="2" id="KW-1185">Reference proteome</keyword>
<dbReference type="InterPro" id="IPR021491">
    <property type="entry name" value="DUF3145"/>
</dbReference>
<sequence length="179" mass="19805">MTALPPPLSQPSHQHLKTGGYLFIHAAPSTITPHLRWAIESVVKNAVSLNWQEQAARPGHQRAELSWSGQQGTAAQLASALRVFDGIFFEVTERATLTTDAVRFMYTPSLGICAVGTDVLGNFTVTEDRVKYAFEQAEGSFEALYQEFSLMLGEPWDEQLEPLRAASSQSNITHINQKM</sequence>
<protein>
    <submittedName>
        <fullName evidence="1">DUF3145 domain-containing protein</fullName>
    </submittedName>
</protein>
<evidence type="ECO:0000313" key="2">
    <source>
        <dbReference type="Proteomes" id="UP001500187"/>
    </source>
</evidence>
<dbReference type="EMBL" id="BAABKP010000001">
    <property type="protein sequence ID" value="GAA4792332.1"/>
    <property type="molecule type" value="Genomic_DNA"/>
</dbReference>
<reference evidence="2" key="1">
    <citation type="journal article" date="2019" name="Int. J. Syst. Evol. Microbiol.">
        <title>The Global Catalogue of Microorganisms (GCM) 10K type strain sequencing project: providing services to taxonomists for standard genome sequencing and annotation.</title>
        <authorList>
            <consortium name="The Broad Institute Genomics Platform"/>
            <consortium name="The Broad Institute Genome Sequencing Center for Infectious Disease"/>
            <person name="Wu L."/>
            <person name="Ma J."/>
        </authorList>
    </citation>
    <scope>NUCLEOTIDE SEQUENCE [LARGE SCALE GENOMIC DNA]</scope>
    <source>
        <strain evidence="2">JCM 18541</strain>
    </source>
</reference>
<organism evidence="1 2">
    <name type="scientific">Rothia endophytica</name>
    <dbReference type="NCBI Taxonomy" id="1324766"/>
    <lineage>
        <taxon>Bacteria</taxon>
        <taxon>Bacillati</taxon>
        <taxon>Actinomycetota</taxon>
        <taxon>Actinomycetes</taxon>
        <taxon>Micrococcales</taxon>
        <taxon>Micrococcaceae</taxon>
        <taxon>Rothia</taxon>
    </lineage>
</organism>
<evidence type="ECO:0000313" key="1">
    <source>
        <dbReference type="EMBL" id="GAA4792332.1"/>
    </source>
</evidence>
<dbReference type="Proteomes" id="UP001500187">
    <property type="component" value="Unassembled WGS sequence"/>
</dbReference>